<comment type="caution">
    <text evidence="3">The sequence shown here is derived from an EMBL/GenBank/DDBJ whole genome shotgun (WGS) entry which is preliminary data.</text>
</comment>
<evidence type="ECO:0000313" key="3">
    <source>
        <dbReference type="EMBL" id="RKH40758.1"/>
    </source>
</evidence>
<protein>
    <recommendedName>
        <fullName evidence="5">Outer membrane protein assembly factor BamE</fullName>
    </recommendedName>
</protein>
<keyword evidence="2" id="KW-0472">Membrane</keyword>
<evidence type="ECO:0000313" key="4">
    <source>
        <dbReference type="Proteomes" id="UP000273405"/>
    </source>
</evidence>
<dbReference type="Proteomes" id="UP000273405">
    <property type="component" value="Unassembled WGS sequence"/>
</dbReference>
<feature type="transmembrane region" description="Helical" evidence="2">
    <location>
        <begin position="56"/>
        <end position="76"/>
    </location>
</feature>
<organism evidence="3 4">
    <name type="scientific">Corallococcus sicarius</name>
    <dbReference type="NCBI Taxonomy" id="2316726"/>
    <lineage>
        <taxon>Bacteria</taxon>
        <taxon>Pseudomonadati</taxon>
        <taxon>Myxococcota</taxon>
        <taxon>Myxococcia</taxon>
        <taxon>Myxococcales</taxon>
        <taxon>Cystobacterineae</taxon>
        <taxon>Myxococcaceae</taxon>
        <taxon>Corallococcus</taxon>
    </lineage>
</organism>
<keyword evidence="2" id="KW-0812">Transmembrane</keyword>
<evidence type="ECO:0000256" key="1">
    <source>
        <dbReference type="SAM" id="MobiDB-lite"/>
    </source>
</evidence>
<accession>A0A3A8N8Z0</accession>
<gene>
    <name evidence="3" type="ORF">D7X12_19915</name>
</gene>
<evidence type="ECO:0008006" key="5">
    <source>
        <dbReference type="Google" id="ProtNLM"/>
    </source>
</evidence>
<sequence>MHPGRASGIQKGVSAPHTPPLQLIPGGGMSADTSPESLFTAFREDAHSKKHGRFSFTWFVAAAVPLLLIVGFVSLWRAHGTTFSVITPHGIKMVRSGMSTQEVHGLLGNPLTLQKQGDQDCYRYGRPNFQNDVFVVYSVCYEQGQVRDVLAHQYSAWQVDPTTGAFVAPGQTPTPAPAGTPPAVQP</sequence>
<reference evidence="4" key="1">
    <citation type="submission" date="2018-09" db="EMBL/GenBank/DDBJ databases">
        <authorList>
            <person name="Livingstone P.G."/>
            <person name="Whitworth D.E."/>
        </authorList>
    </citation>
    <scope>NUCLEOTIDE SEQUENCE [LARGE SCALE GENOMIC DNA]</scope>
    <source>
        <strain evidence="4">CA040B</strain>
    </source>
</reference>
<dbReference type="AlphaFoldDB" id="A0A3A8N8Z0"/>
<name>A0A3A8N8Z0_9BACT</name>
<keyword evidence="4" id="KW-1185">Reference proteome</keyword>
<evidence type="ECO:0000256" key="2">
    <source>
        <dbReference type="SAM" id="Phobius"/>
    </source>
</evidence>
<feature type="region of interest" description="Disordered" evidence="1">
    <location>
        <begin position="1"/>
        <end position="20"/>
    </location>
</feature>
<dbReference type="EMBL" id="RAWG01000123">
    <property type="protein sequence ID" value="RKH40758.1"/>
    <property type="molecule type" value="Genomic_DNA"/>
</dbReference>
<proteinExistence type="predicted"/>
<keyword evidence="2" id="KW-1133">Transmembrane helix</keyword>